<dbReference type="SUPFAM" id="SSF54403">
    <property type="entry name" value="Cystatin/monellin"/>
    <property type="match status" value="2"/>
</dbReference>
<reference evidence="3" key="1">
    <citation type="journal article" date="2014" name="Int. J. Syst. Evol. Microbiol.">
        <title>Complete genome sequence of Corynebacterium casei LMG S-19264T (=DSM 44701T), isolated from a smear-ripened cheese.</title>
        <authorList>
            <consortium name="US DOE Joint Genome Institute (JGI-PGF)"/>
            <person name="Walter F."/>
            <person name="Albersmeier A."/>
            <person name="Kalinowski J."/>
            <person name="Ruckert C."/>
        </authorList>
    </citation>
    <scope>NUCLEOTIDE SEQUENCE</scope>
    <source>
        <strain evidence="3">CGMCC 1.6333</strain>
    </source>
</reference>
<feature type="domain" description="Cell wall elongation regulator TseB-like" evidence="2">
    <location>
        <begin position="51"/>
        <end position="92"/>
    </location>
</feature>
<proteinExistence type="predicted"/>
<gene>
    <name evidence="3" type="ORF">GCM10011351_06150</name>
</gene>
<dbReference type="InterPro" id="IPR046350">
    <property type="entry name" value="Cystatin_sf"/>
</dbReference>
<comment type="caution">
    <text evidence="3">The sequence shown here is derived from an EMBL/GenBank/DDBJ whole genome shotgun (WGS) entry which is preliminary data.</text>
</comment>
<keyword evidence="1" id="KW-0472">Membrane</keyword>
<evidence type="ECO:0000313" key="4">
    <source>
        <dbReference type="Proteomes" id="UP000618460"/>
    </source>
</evidence>
<dbReference type="Gene3D" id="3.10.450.40">
    <property type="match status" value="2"/>
</dbReference>
<evidence type="ECO:0000256" key="1">
    <source>
        <dbReference type="SAM" id="Phobius"/>
    </source>
</evidence>
<dbReference type="EMBL" id="BMLG01000001">
    <property type="protein sequence ID" value="GGM23064.1"/>
    <property type="molecule type" value="Genomic_DNA"/>
</dbReference>
<sequence length="176" mass="20637">MKQQSLQFTVPNWLKWVLIGVILLVFSGIGYSIYIYQTIEKNRTETFATSEQQILNETEITKVNAITRYHGESYYHVINGQNVDGEELLAYVNKSNEDEVQIFQTDQYMSLESLEKQWLNTCQSCELLESQYGIRGNIPLLELTYIDENDRLTYTYFRLKDGTIDSRVSFSSYNYK</sequence>
<dbReference type="OrthoDB" id="2381181at2"/>
<reference evidence="3" key="2">
    <citation type="submission" date="2020-09" db="EMBL/GenBank/DDBJ databases">
        <authorList>
            <person name="Sun Q."/>
            <person name="Zhou Y."/>
        </authorList>
    </citation>
    <scope>NUCLEOTIDE SEQUENCE</scope>
    <source>
        <strain evidence="3">CGMCC 1.6333</strain>
    </source>
</reference>
<keyword evidence="4" id="KW-1185">Reference proteome</keyword>
<dbReference type="RefSeq" id="WP_117152185.1">
    <property type="nucleotide sequence ID" value="NZ_BMLG01000001.1"/>
</dbReference>
<protein>
    <recommendedName>
        <fullName evidence="2">Cell wall elongation regulator TseB-like domain-containing protein</fullName>
    </recommendedName>
</protein>
<accession>A0A917THX8</accession>
<dbReference type="Pfam" id="PF17881">
    <property type="entry name" value="TseB"/>
    <property type="match status" value="1"/>
</dbReference>
<dbReference type="AlphaFoldDB" id="A0A917THX8"/>
<keyword evidence="1" id="KW-1133">Transmembrane helix</keyword>
<name>A0A917THX8_9BACI</name>
<dbReference type="InterPro" id="IPR041401">
    <property type="entry name" value="TseB-like_dom"/>
</dbReference>
<keyword evidence="1" id="KW-0812">Transmembrane</keyword>
<evidence type="ECO:0000259" key="2">
    <source>
        <dbReference type="Pfam" id="PF17881"/>
    </source>
</evidence>
<dbReference type="Proteomes" id="UP000618460">
    <property type="component" value="Unassembled WGS sequence"/>
</dbReference>
<feature type="transmembrane region" description="Helical" evidence="1">
    <location>
        <begin position="16"/>
        <end position="36"/>
    </location>
</feature>
<evidence type="ECO:0000313" key="3">
    <source>
        <dbReference type="EMBL" id="GGM23064.1"/>
    </source>
</evidence>
<organism evidence="3 4">
    <name type="scientific">Paraliobacillus quinghaiensis</name>
    <dbReference type="NCBI Taxonomy" id="470815"/>
    <lineage>
        <taxon>Bacteria</taxon>
        <taxon>Bacillati</taxon>
        <taxon>Bacillota</taxon>
        <taxon>Bacilli</taxon>
        <taxon>Bacillales</taxon>
        <taxon>Bacillaceae</taxon>
        <taxon>Paraliobacillus</taxon>
    </lineage>
</organism>